<proteinExistence type="predicted"/>
<protein>
    <submittedName>
        <fullName evidence="2">Uncharacterized protein</fullName>
    </submittedName>
</protein>
<gene>
    <name evidence="2" type="ORF">R1CP_31410</name>
</gene>
<feature type="region of interest" description="Disordered" evidence="1">
    <location>
        <begin position="1"/>
        <end position="37"/>
    </location>
</feature>
<evidence type="ECO:0000256" key="1">
    <source>
        <dbReference type="SAM" id="MobiDB-lite"/>
    </source>
</evidence>
<reference evidence="2 3" key="1">
    <citation type="submission" date="2014-07" db="EMBL/GenBank/DDBJ databases">
        <authorList>
            <person name="Zhang J.E."/>
            <person name="Yang H."/>
            <person name="Guo J."/>
            <person name="Deng Z."/>
            <person name="Luo H."/>
            <person name="Luo M."/>
            <person name="Zhao B."/>
        </authorList>
    </citation>
    <scope>NUCLEOTIDE SEQUENCE [LARGE SCALE GENOMIC DNA]</scope>
    <source>
        <strain evidence="2 3">1CP</strain>
    </source>
</reference>
<evidence type="ECO:0000313" key="3">
    <source>
        <dbReference type="Proteomes" id="UP000186108"/>
    </source>
</evidence>
<accession>A0A1B1KEC0</accession>
<organism evidence="2 3">
    <name type="scientific">Rhodococcus opacus</name>
    <name type="common">Nocardia opaca</name>
    <dbReference type="NCBI Taxonomy" id="37919"/>
    <lineage>
        <taxon>Bacteria</taxon>
        <taxon>Bacillati</taxon>
        <taxon>Actinomycetota</taxon>
        <taxon>Actinomycetes</taxon>
        <taxon>Mycobacteriales</taxon>
        <taxon>Nocardiaceae</taxon>
        <taxon>Rhodococcus</taxon>
    </lineage>
</organism>
<evidence type="ECO:0000313" key="2">
    <source>
        <dbReference type="EMBL" id="ANS30909.1"/>
    </source>
</evidence>
<sequence>MGRPSLLSASGRLTAGYPDTLNGAVNGPNSKMRRSHERRIAAPVAIAVSVDASTTSSASNCGRVSVTVWPIHSRILPAAIVAADTCISTELPPHGSVVRATRRRPGSARIVSA</sequence>
<dbReference type="Proteomes" id="UP000186108">
    <property type="component" value="Chromosome"/>
</dbReference>
<dbReference type="AlphaFoldDB" id="A0A1B1KEC0"/>
<name>A0A1B1KEC0_RHOOP</name>
<dbReference type="EMBL" id="CP009111">
    <property type="protein sequence ID" value="ANS30909.1"/>
    <property type="molecule type" value="Genomic_DNA"/>
</dbReference>